<name>A0A199VCJ9_ANACO</name>
<keyword evidence="1" id="KW-0472">Membrane</keyword>
<dbReference type="AlphaFoldDB" id="A0A199VCJ9"/>
<reference evidence="2 3" key="1">
    <citation type="journal article" date="2016" name="DNA Res.">
        <title>The draft genome of MD-2 pineapple using hybrid error correction of long reads.</title>
        <authorList>
            <person name="Redwan R.M."/>
            <person name="Saidin A."/>
            <person name="Kumar S.V."/>
        </authorList>
    </citation>
    <scope>NUCLEOTIDE SEQUENCE [LARGE SCALE GENOMIC DNA]</scope>
    <source>
        <strain evidence="3">cv. MD2</strain>
        <tissue evidence="2">Leaf</tissue>
    </source>
</reference>
<dbReference type="Proteomes" id="UP000092600">
    <property type="component" value="Unassembled WGS sequence"/>
</dbReference>
<evidence type="ECO:0000313" key="3">
    <source>
        <dbReference type="Proteomes" id="UP000092600"/>
    </source>
</evidence>
<feature type="transmembrane region" description="Helical" evidence="1">
    <location>
        <begin position="131"/>
        <end position="151"/>
    </location>
</feature>
<evidence type="ECO:0000313" key="2">
    <source>
        <dbReference type="EMBL" id="OAY74852.1"/>
    </source>
</evidence>
<protein>
    <submittedName>
        <fullName evidence="2">Uncharacterized protein</fullName>
    </submittedName>
</protein>
<organism evidence="2 3">
    <name type="scientific">Ananas comosus</name>
    <name type="common">Pineapple</name>
    <name type="synonym">Ananas ananas</name>
    <dbReference type="NCBI Taxonomy" id="4615"/>
    <lineage>
        <taxon>Eukaryota</taxon>
        <taxon>Viridiplantae</taxon>
        <taxon>Streptophyta</taxon>
        <taxon>Embryophyta</taxon>
        <taxon>Tracheophyta</taxon>
        <taxon>Spermatophyta</taxon>
        <taxon>Magnoliopsida</taxon>
        <taxon>Liliopsida</taxon>
        <taxon>Poales</taxon>
        <taxon>Bromeliaceae</taxon>
        <taxon>Bromelioideae</taxon>
        <taxon>Ananas</taxon>
    </lineage>
</organism>
<gene>
    <name evidence="2" type="ORF">ACMD2_24278</name>
</gene>
<accession>A0A199VCJ9</accession>
<keyword evidence="1" id="KW-1133">Transmembrane helix</keyword>
<dbReference type="EMBL" id="LSRQ01002264">
    <property type="protein sequence ID" value="OAY74852.1"/>
    <property type="molecule type" value="Genomic_DNA"/>
</dbReference>
<sequence>MRRSLSSASLCPPVLLPFPSLKYARFIGTTSSAYRPSSAAAAPTAPPSNHRAVSPCSTPAASLGIRNPRSNLHCHHLLYPSSPGGADGVLAGFVEEEANRMAFSVEEANWTATIYRSRDLEQPCDFWQNPASFHEVFIVIVVIIFIIIPVFVHSFGSFSFGMVILAVICLNGHIGFF</sequence>
<keyword evidence="1" id="KW-0812">Transmembrane</keyword>
<comment type="caution">
    <text evidence="2">The sequence shown here is derived from an EMBL/GenBank/DDBJ whole genome shotgun (WGS) entry which is preliminary data.</text>
</comment>
<proteinExistence type="predicted"/>
<evidence type="ECO:0000256" key="1">
    <source>
        <dbReference type="SAM" id="Phobius"/>
    </source>
</evidence>
<feature type="transmembrane region" description="Helical" evidence="1">
    <location>
        <begin position="158"/>
        <end position="176"/>
    </location>
</feature>